<dbReference type="eggNOG" id="COG0644">
    <property type="taxonomic scope" value="Bacteria"/>
</dbReference>
<dbReference type="PIRSF" id="PIRSF011396">
    <property type="entry name" value="Trp_halogenase"/>
    <property type="match status" value="1"/>
</dbReference>
<dbReference type="Proteomes" id="UP000010475">
    <property type="component" value="Chromosome"/>
</dbReference>
<evidence type="ECO:0000313" key="4">
    <source>
        <dbReference type="EMBL" id="AFZ26485.1"/>
    </source>
</evidence>
<dbReference type="InterPro" id="IPR033856">
    <property type="entry name" value="Trp_halogen"/>
</dbReference>
<dbReference type="SUPFAM" id="SSF51905">
    <property type="entry name" value="FAD/NAD(P)-binding domain"/>
    <property type="match status" value="1"/>
</dbReference>
<dbReference type="PANTHER" id="PTHR43747:SF4">
    <property type="entry name" value="FLAVIN-DEPENDENT TRYPTOPHAN HALOGENASE"/>
    <property type="match status" value="1"/>
</dbReference>
<evidence type="ECO:0000256" key="2">
    <source>
        <dbReference type="PIRSR" id="PIRSR011396-1"/>
    </source>
</evidence>
<dbReference type="PATRIC" id="fig|56107.3.peg.4824"/>
<evidence type="ECO:0000313" key="5">
    <source>
        <dbReference type="Proteomes" id="UP000010475"/>
    </source>
</evidence>
<feature type="binding site" evidence="3">
    <location>
        <position position="336"/>
    </location>
    <ligand>
        <name>L-tryptophan</name>
        <dbReference type="ChEBI" id="CHEBI:57912"/>
    </ligand>
</feature>
<evidence type="ECO:0000256" key="3">
    <source>
        <dbReference type="PIRSR" id="PIRSR011396-2"/>
    </source>
</evidence>
<feature type="binding site" evidence="3">
    <location>
        <position position="180"/>
    </location>
    <ligand>
        <name>FAD</name>
        <dbReference type="ChEBI" id="CHEBI:57692"/>
    </ligand>
</feature>
<evidence type="ECO:0000256" key="1">
    <source>
        <dbReference type="ARBA" id="ARBA00038396"/>
    </source>
</evidence>
<dbReference type="EMBL" id="CP003642">
    <property type="protein sequence ID" value="AFZ26485.1"/>
    <property type="molecule type" value="Genomic_DNA"/>
</dbReference>
<accession>K9X1I4</accession>
<dbReference type="HOGENOM" id="CLU_022247_1_0_3"/>
<comment type="similarity">
    <text evidence="1">Belongs to the flavin-dependent halogenase family. Bacterial tryptophan halogenase subfamily.</text>
</comment>
<keyword evidence="3" id="KW-0274">FAD</keyword>
<dbReference type="AlphaFoldDB" id="K9X1I4"/>
<reference evidence="4 5" key="1">
    <citation type="submission" date="2012-06" db="EMBL/GenBank/DDBJ databases">
        <title>Finished chromosome of genome of Cylindrospermum stagnale PCC 7417.</title>
        <authorList>
            <consortium name="US DOE Joint Genome Institute"/>
            <person name="Gugger M."/>
            <person name="Coursin T."/>
            <person name="Rippka R."/>
            <person name="Tandeau De Marsac N."/>
            <person name="Huntemann M."/>
            <person name="Wei C.-L."/>
            <person name="Han J."/>
            <person name="Detter J.C."/>
            <person name="Han C."/>
            <person name="Tapia R."/>
            <person name="Chen A."/>
            <person name="Kyrpides N."/>
            <person name="Mavromatis K."/>
            <person name="Markowitz V."/>
            <person name="Szeto E."/>
            <person name="Ivanova N."/>
            <person name="Pagani I."/>
            <person name="Pati A."/>
            <person name="Goodwin L."/>
            <person name="Nordberg H.P."/>
            <person name="Cantor M.N."/>
            <person name="Hua S.X."/>
            <person name="Woyke T."/>
            <person name="Kerfeld C.A."/>
        </authorList>
    </citation>
    <scope>NUCLEOTIDE SEQUENCE [LARGE SCALE GENOMIC DNA]</scope>
    <source>
        <strain evidence="4 5">PCC 7417</strain>
    </source>
</reference>
<dbReference type="GO" id="GO:0000166">
    <property type="term" value="F:nucleotide binding"/>
    <property type="evidence" value="ECO:0007669"/>
    <property type="project" value="UniProtKB-KW"/>
</dbReference>
<feature type="active site" evidence="2">
    <location>
        <position position="78"/>
    </location>
</feature>
<dbReference type="InterPro" id="IPR036188">
    <property type="entry name" value="FAD/NAD-bd_sf"/>
</dbReference>
<protein>
    <submittedName>
        <fullName evidence="4">2-polyprenyl-6-methoxyphenol hydroxylase-like oxidoreductase</fullName>
    </submittedName>
</protein>
<dbReference type="InterPro" id="IPR050816">
    <property type="entry name" value="Flavin-dep_Halogenase_NPB"/>
</dbReference>
<keyword evidence="3" id="KW-0285">Flavoprotein</keyword>
<name>K9X1I4_9NOST</name>
<dbReference type="InterPro" id="IPR006905">
    <property type="entry name" value="Flavin_halogenase"/>
</dbReference>
<feature type="binding site" evidence="3">
    <location>
        <position position="78"/>
    </location>
    <ligand>
        <name>7-chloro-L-tryptophan</name>
        <dbReference type="ChEBI" id="CHEBI:58713"/>
    </ligand>
</feature>
<dbReference type="STRING" id="56107.Cylst_4395"/>
<gene>
    <name evidence="4" type="ORF">Cylst_4395</name>
</gene>
<organism evidence="4 5">
    <name type="scientific">Cylindrospermum stagnale PCC 7417</name>
    <dbReference type="NCBI Taxonomy" id="56107"/>
    <lineage>
        <taxon>Bacteria</taxon>
        <taxon>Bacillati</taxon>
        <taxon>Cyanobacteriota</taxon>
        <taxon>Cyanophyceae</taxon>
        <taxon>Nostocales</taxon>
        <taxon>Nostocaceae</taxon>
        <taxon>Cylindrospermum</taxon>
    </lineage>
</organism>
<dbReference type="KEGG" id="csg:Cylst_4395"/>
<dbReference type="Pfam" id="PF04820">
    <property type="entry name" value="Trp_halogenase"/>
    <property type="match status" value="1"/>
</dbReference>
<sequence>MEKTIHNVVVLGGGSAGFLSALALKVKMPSLNVVVVHSKTIPVIGVGEATTAWIPWFLHTYLGLNRQQFYEETQPIWKLGIKFIWGNSHQSHFNYPFVTHLADKLSVLDKSTAYYCLDSTRESSIYSLLMEQYKSPCFRKENGDFVFDERFGYHIENASFVSYLERRAAELDIKIIDQPVVNIQVAENGYIHQLKLDDGTTLAGDLFVDCSGFRSTLLGEILQEPFCSFSSSLFNDSAVTGTWMRDDVIYPFTTAETMQAGWCWRIDLPEQVNRGYVYSSAFISDDDALAEMKRQNPLMGDDHHSVVRFKSGRHQRFWVNNVVGVGNASGFVEPLESTGLHMIGETIKCVCDVLIDSDQQPTPGLINLANQAIAEKWDDIRDFLSIHFKFNRRVTSDFWQHCWQQTDIGEAEAVVDFFQNNGPSPIGQLLLRKNSVFKYNGYLNLLMGQQVATKYQGNNEILDLDNWRQVKNYFLKNCDNALPIHEAIQVVKERKCQWLSS</sequence>
<proteinExistence type="inferred from homology"/>
<keyword evidence="5" id="KW-1185">Reference proteome</keyword>
<dbReference type="OrthoDB" id="8868802at2"/>
<dbReference type="Gene3D" id="3.50.50.60">
    <property type="entry name" value="FAD/NAD(P)-binding domain"/>
    <property type="match status" value="1"/>
</dbReference>
<dbReference type="GO" id="GO:0004497">
    <property type="term" value="F:monooxygenase activity"/>
    <property type="evidence" value="ECO:0007669"/>
    <property type="project" value="InterPro"/>
</dbReference>
<feature type="binding site" evidence="3">
    <location>
        <begin position="13"/>
        <end position="16"/>
    </location>
    <ligand>
        <name>FAD</name>
        <dbReference type="ChEBI" id="CHEBI:57692"/>
    </ligand>
</feature>
<dbReference type="PANTHER" id="PTHR43747">
    <property type="entry name" value="FAD-BINDING PROTEIN"/>
    <property type="match status" value="1"/>
</dbReference>
<keyword evidence="3" id="KW-0547">Nucleotide-binding</keyword>
<dbReference type="RefSeq" id="WP_015209727.1">
    <property type="nucleotide sequence ID" value="NC_019757.1"/>
</dbReference>